<comment type="caution">
    <text evidence="2">The sequence shown here is derived from an EMBL/GenBank/DDBJ whole genome shotgun (WGS) entry which is preliminary data.</text>
</comment>
<dbReference type="InterPro" id="IPR008974">
    <property type="entry name" value="TRAF-like"/>
</dbReference>
<sequence length="114" mass="12970">MVSGYTFRLYCLFRRHGRDISLALEFFFTSGDFDDFCQWPFDREVVLRLAHPSDSSKTIHCPLPLSGPEAAAVFQKPGRSTSNPGFFTEEYCWDEIEAAGFVSDGILRVDVTFE</sequence>
<dbReference type="EMBL" id="JABSTR010000002">
    <property type="protein sequence ID" value="KAH9364284.1"/>
    <property type="molecule type" value="Genomic_DNA"/>
</dbReference>
<dbReference type="Proteomes" id="UP000821853">
    <property type="component" value="Chromosome 10"/>
</dbReference>
<dbReference type="Pfam" id="PF21355">
    <property type="entry name" value="TRAF-mep_MATH"/>
    <property type="match status" value="1"/>
</dbReference>
<dbReference type="InterPro" id="IPR049342">
    <property type="entry name" value="TRAF1-6_MATH_dom"/>
</dbReference>
<dbReference type="Gene3D" id="2.60.210.10">
    <property type="entry name" value="Apoptosis, Tumor Necrosis Factor Receptor Associated Protein 2, Chain A"/>
    <property type="match status" value="1"/>
</dbReference>
<feature type="domain" description="TRAF1-6 MATH" evidence="1">
    <location>
        <begin position="4"/>
        <end position="107"/>
    </location>
</feature>
<reference evidence="2 3" key="1">
    <citation type="journal article" date="2020" name="Cell">
        <title>Large-Scale Comparative Analyses of Tick Genomes Elucidate Their Genetic Diversity and Vector Capacities.</title>
        <authorList>
            <consortium name="Tick Genome and Microbiome Consortium (TIGMIC)"/>
            <person name="Jia N."/>
            <person name="Wang J."/>
            <person name="Shi W."/>
            <person name="Du L."/>
            <person name="Sun Y."/>
            <person name="Zhan W."/>
            <person name="Jiang J.F."/>
            <person name="Wang Q."/>
            <person name="Zhang B."/>
            <person name="Ji P."/>
            <person name="Bell-Sakyi L."/>
            <person name="Cui X.M."/>
            <person name="Yuan T.T."/>
            <person name="Jiang B.G."/>
            <person name="Yang W.F."/>
            <person name="Lam T.T."/>
            <person name="Chang Q.C."/>
            <person name="Ding S.J."/>
            <person name="Wang X.J."/>
            <person name="Zhu J.G."/>
            <person name="Ruan X.D."/>
            <person name="Zhao L."/>
            <person name="Wei J.T."/>
            <person name="Ye R.Z."/>
            <person name="Que T.C."/>
            <person name="Du C.H."/>
            <person name="Zhou Y.H."/>
            <person name="Cheng J.X."/>
            <person name="Dai P.F."/>
            <person name="Guo W.B."/>
            <person name="Han X.H."/>
            <person name="Huang E.J."/>
            <person name="Li L.F."/>
            <person name="Wei W."/>
            <person name="Gao Y.C."/>
            <person name="Liu J.Z."/>
            <person name="Shao H.Z."/>
            <person name="Wang X."/>
            <person name="Wang C.C."/>
            <person name="Yang T.C."/>
            <person name="Huo Q.B."/>
            <person name="Li W."/>
            <person name="Chen H.Y."/>
            <person name="Chen S.E."/>
            <person name="Zhou L.G."/>
            <person name="Ni X.B."/>
            <person name="Tian J.H."/>
            <person name="Sheng Y."/>
            <person name="Liu T."/>
            <person name="Pan Y.S."/>
            <person name="Xia L.Y."/>
            <person name="Li J."/>
            <person name="Zhao F."/>
            <person name="Cao W.C."/>
        </authorList>
    </citation>
    <scope>NUCLEOTIDE SEQUENCE [LARGE SCALE GENOMIC DNA]</scope>
    <source>
        <strain evidence="2">HaeL-2018</strain>
    </source>
</reference>
<dbReference type="AlphaFoldDB" id="A0A9J6FQC7"/>
<dbReference type="VEuPathDB" id="VectorBase:HLOH_055149"/>
<proteinExistence type="predicted"/>
<evidence type="ECO:0000259" key="1">
    <source>
        <dbReference type="Pfam" id="PF21355"/>
    </source>
</evidence>
<gene>
    <name evidence="2" type="ORF">HPB48_008478</name>
</gene>
<keyword evidence="3" id="KW-1185">Reference proteome</keyword>
<dbReference type="SUPFAM" id="SSF49599">
    <property type="entry name" value="TRAF domain-like"/>
    <property type="match status" value="1"/>
</dbReference>
<evidence type="ECO:0000313" key="2">
    <source>
        <dbReference type="EMBL" id="KAH9364284.1"/>
    </source>
</evidence>
<protein>
    <recommendedName>
        <fullName evidence="1">TRAF1-6 MATH domain-containing protein</fullName>
    </recommendedName>
</protein>
<name>A0A9J6FQC7_HAELO</name>
<organism evidence="2 3">
    <name type="scientific">Haemaphysalis longicornis</name>
    <name type="common">Bush tick</name>
    <dbReference type="NCBI Taxonomy" id="44386"/>
    <lineage>
        <taxon>Eukaryota</taxon>
        <taxon>Metazoa</taxon>
        <taxon>Ecdysozoa</taxon>
        <taxon>Arthropoda</taxon>
        <taxon>Chelicerata</taxon>
        <taxon>Arachnida</taxon>
        <taxon>Acari</taxon>
        <taxon>Parasitiformes</taxon>
        <taxon>Ixodida</taxon>
        <taxon>Ixodoidea</taxon>
        <taxon>Ixodidae</taxon>
        <taxon>Haemaphysalinae</taxon>
        <taxon>Haemaphysalis</taxon>
    </lineage>
</organism>
<evidence type="ECO:0000313" key="3">
    <source>
        <dbReference type="Proteomes" id="UP000821853"/>
    </source>
</evidence>
<accession>A0A9J6FQC7</accession>